<protein>
    <recommendedName>
        <fullName evidence="2">Serine aminopeptidase S33 domain-containing protein</fullName>
    </recommendedName>
</protein>
<feature type="domain" description="Serine aminopeptidase S33" evidence="2">
    <location>
        <begin position="79"/>
        <end position="295"/>
    </location>
</feature>
<dbReference type="AlphaFoldDB" id="A0A1B1AGY6"/>
<dbReference type="InterPro" id="IPR022742">
    <property type="entry name" value="Hydrolase_4"/>
</dbReference>
<dbReference type="InterPro" id="IPR029058">
    <property type="entry name" value="AB_hydrolase_fold"/>
</dbReference>
<dbReference type="InterPro" id="IPR053145">
    <property type="entry name" value="AB_hydrolase_Est10"/>
</dbReference>
<dbReference type="Gene3D" id="3.40.50.1820">
    <property type="entry name" value="alpha/beta hydrolase"/>
    <property type="match status" value="1"/>
</dbReference>
<reference evidence="3 4" key="1">
    <citation type="submission" date="2015-11" db="EMBL/GenBank/DDBJ databases">
        <title>Whole-Genome Sequence of Candidatus Oderbacter manganicum from the National Park Lower Oder Valley, Germany.</title>
        <authorList>
            <person name="Braun B."/>
            <person name="Liere K."/>
            <person name="Szewzyk U."/>
        </authorList>
    </citation>
    <scope>NUCLEOTIDE SEQUENCE [LARGE SCALE GENOMIC DNA]</scope>
    <source>
        <strain evidence="3 4">OTSz_A_272</strain>
    </source>
</reference>
<evidence type="ECO:0000259" key="2">
    <source>
        <dbReference type="Pfam" id="PF12146"/>
    </source>
</evidence>
<gene>
    <name evidence="3" type="ORF">ATE48_07710</name>
</gene>
<evidence type="ECO:0000313" key="4">
    <source>
        <dbReference type="Proteomes" id="UP000092498"/>
    </source>
</evidence>
<organism evidence="3 4">
    <name type="scientific">Candidatus Viadribacter manganicus</name>
    <dbReference type="NCBI Taxonomy" id="1759059"/>
    <lineage>
        <taxon>Bacteria</taxon>
        <taxon>Pseudomonadati</taxon>
        <taxon>Pseudomonadota</taxon>
        <taxon>Alphaproteobacteria</taxon>
        <taxon>Hyphomonadales</taxon>
        <taxon>Hyphomonadaceae</taxon>
        <taxon>Candidatus Viadribacter</taxon>
    </lineage>
</organism>
<keyword evidence="4" id="KW-1185">Reference proteome</keyword>
<dbReference type="OrthoDB" id="9809549at2"/>
<name>A0A1B1AGY6_9PROT</name>
<accession>A0A1B1AGY6</accession>
<dbReference type="EMBL" id="CP013244">
    <property type="protein sequence ID" value="ANP45817.1"/>
    <property type="molecule type" value="Genomic_DNA"/>
</dbReference>
<feature type="signal peptide" evidence="1">
    <location>
        <begin position="1"/>
        <end position="20"/>
    </location>
</feature>
<dbReference type="Proteomes" id="UP000092498">
    <property type="component" value="Chromosome"/>
</dbReference>
<dbReference type="Pfam" id="PF12146">
    <property type="entry name" value="Hydrolase_4"/>
    <property type="match status" value="1"/>
</dbReference>
<keyword evidence="1" id="KW-0732">Signal</keyword>
<dbReference type="GO" id="GO:0052689">
    <property type="term" value="F:carboxylic ester hydrolase activity"/>
    <property type="evidence" value="ECO:0007669"/>
    <property type="project" value="TreeGrafter"/>
</dbReference>
<dbReference type="KEGG" id="cbot:ATE48_07710"/>
<dbReference type="PANTHER" id="PTHR43265">
    <property type="entry name" value="ESTERASE ESTD"/>
    <property type="match status" value="1"/>
</dbReference>
<dbReference type="SUPFAM" id="SSF53474">
    <property type="entry name" value="alpha/beta-Hydrolases"/>
    <property type="match status" value="1"/>
</dbReference>
<dbReference type="InParanoid" id="A0A1B1AGY6"/>
<evidence type="ECO:0000313" key="3">
    <source>
        <dbReference type="EMBL" id="ANP45817.1"/>
    </source>
</evidence>
<evidence type="ECO:0000256" key="1">
    <source>
        <dbReference type="SAM" id="SignalP"/>
    </source>
</evidence>
<sequence>MHRRTLIAAACASTMGAAAAQESPMNEEDATLIVDGVRLPGRITRPRGAARACILLLPGSLFSDVDGDYPAWNVRPHLYRDLAHQLSRGGIVSMRQAKIGPGTGSETIDATQALVHQRFAQRLVVARAALSHMRAAAPDLPAFVAGHSEGALVASLLAAEPDISLEGVVSLSGPALRLLDIMRGQAAAMAPPGTTPDLSIFDQAVDDIRAARALSADARRNPMLAGLAAMPPQALTYLREVDAVDPREAVARVGTRVLLVQGGRDQSVTPEQVDQLAAARSGLPTEIARFPELQHFYKRAAPGLDPMASFALGGESDNAVCDAILRWIG</sequence>
<proteinExistence type="predicted"/>
<feature type="chain" id="PRO_5008518791" description="Serine aminopeptidase S33 domain-containing protein" evidence="1">
    <location>
        <begin position="21"/>
        <end position="329"/>
    </location>
</feature>
<dbReference type="PANTHER" id="PTHR43265:SF1">
    <property type="entry name" value="ESTERASE ESTD"/>
    <property type="match status" value="1"/>
</dbReference>